<feature type="non-terminal residue" evidence="2">
    <location>
        <position position="137"/>
    </location>
</feature>
<reference evidence="2" key="1">
    <citation type="submission" date="2021-02" db="EMBL/GenBank/DDBJ databases">
        <authorList>
            <person name="Nowell W R."/>
        </authorList>
    </citation>
    <scope>NUCLEOTIDE SEQUENCE</scope>
</reference>
<dbReference type="EMBL" id="CAJOBP010049912">
    <property type="protein sequence ID" value="CAF4808246.1"/>
    <property type="molecule type" value="Genomic_DNA"/>
</dbReference>
<evidence type="ECO:0000313" key="3">
    <source>
        <dbReference type="Proteomes" id="UP000663873"/>
    </source>
</evidence>
<evidence type="ECO:0000313" key="2">
    <source>
        <dbReference type="EMBL" id="CAF4808246.1"/>
    </source>
</evidence>
<protein>
    <submittedName>
        <fullName evidence="2">Uncharacterized protein</fullName>
    </submittedName>
</protein>
<keyword evidence="3" id="KW-1185">Reference proteome</keyword>
<proteinExistence type="predicted"/>
<dbReference type="AlphaFoldDB" id="A0A821PL84"/>
<organism evidence="2 3">
    <name type="scientific">Rotaria socialis</name>
    <dbReference type="NCBI Taxonomy" id="392032"/>
    <lineage>
        <taxon>Eukaryota</taxon>
        <taxon>Metazoa</taxon>
        <taxon>Spiralia</taxon>
        <taxon>Gnathifera</taxon>
        <taxon>Rotifera</taxon>
        <taxon>Eurotatoria</taxon>
        <taxon>Bdelloidea</taxon>
        <taxon>Philodinida</taxon>
        <taxon>Philodinidae</taxon>
        <taxon>Rotaria</taxon>
    </lineage>
</organism>
<dbReference type="Proteomes" id="UP000663873">
    <property type="component" value="Unassembled WGS sequence"/>
</dbReference>
<feature type="region of interest" description="Disordered" evidence="1">
    <location>
        <begin position="1"/>
        <end position="70"/>
    </location>
</feature>
<feature type="compositionally biased region" description="Low complexity" evidence="1">
    <location>
        <begin position="88"/>
        <end position="111"/>
    </location>
</feature>
<name>A0A821PL84_9BILA</name>
<evidence type="ECO:0000256" key="1">
    <source>
        <dbReference type="SAM" id="MobiDB-lite"/>
    </source>
</evidence>
<feature type="region of interest" description="Disordered" evidence="1">
    <location>
        <begin position="85"/>
        <end position="137"/>
    </location>
</feature>
<sequence length="137" mass="15392">LLQLYSQPSPLTPAETIAKDEISTSPLPATQQSELESLSTHIHSGFMINEQTPPSSITSMGHKQSPPPLLINQTKTEKLNMNYSHLFNYDNNNNNNTNTDNNTNDHQNNNTFITPPPESDNNISQQKSNTYENFSQF</sequence>
<feature type="compositionally biased region" description="Polar residues" evidence="1">
    <location>
        <begin position="23"/>
        <end position="42"/>
    </location>
</feature>
<accession>A0A821PL84</accession>
<gene>
    <name evidence="2" type="ORF">UJA718_LOCUS41606</name>
</gene>
<feature type="non-terminal residue" evidence="2">
    <location>
        <position position="1"/>
    </location>
</feature>
<feature type="compositionally biased region" description="Polar residues" evidence="1">
    <location>
        <begin position="119"/>
        <end position="137"/>
    </location>
</feature>
<comment type="caution">
    <text evidence="2">The sequence shown here is derived from an EMBL/GenBank/DDBJ whole genome shotgun (WGS) entry which is preliminary data.</text>
</comment>
<feature type="compositionally biased region" description="Polar residues" evidence="1">
    <location>
        <begin position="49"/>
        <end position="62"/>
    </location>
</feature>